<proteinExistence type="predicted"/>
<gene>
    <name evidence="1" type="ORF">MRB53_014793</name>
</gene>
<keyword evidence="2" id="KW-1185">Reference proteome</keyword>
<dbReference type="Proteomes" id="UP001234297">
    <property type="component" value="Chromosome 4"/>
</dbReference>
<reference evidence="1 2" key="1">
    <citation type="journal article" date="2022" name="Hortic Res">
        <title>A haplotype resolved chromosomal level avocado genome allows analysis of novel avocado genes.</title>
        <authorList>
            <person name="Nath O."/>
            <person name="Fletcher S.J."/>
            <person name="Hayward A."/>
            <person name="Shaw L.M."/>
            <person name="Masouleh A.K."/>
            <person name="Furtado A."/>
            <person name="Henry R.J."/>
            <person name="Mitter N."/>
        </authorList>
    </citation>
    <scope>NUCLEOTIDE SEQUENCE [LARGE SCALE GENOMIC DNA]</scope>
    <source>
        <strain evidence="2">cv. Hass</strain>
    </source>
</reference>
<protein>
    <submittedName>
        <fullName evidence="1">Uncharacterized protein</fullName>
    </submittedName>
</protein>
<name>A0ACC2KC54_PERAE</name>
<evidence type="ECO:0000313" key="1">
    <source>
        <dbReference type="EMBL" id="KAJ8618607.1"/>
    </source>
</evidence>
<sequence>MKITDLQLLILNEQRQTLLTSSLSLFRNPNSAKHHKAWNTIVVRKAGRTRWMLRNSFASPTPEKTPQPPRSKNRGNALPVGSVKQIGEDFQNDNAGIPSADEDTTKDNSTFAIASEISDSSPYAVIKFQKHERNKLPDKYKIIADLFDRVVTSVKLLSLRGKLCCFLNVSIQVEILTKRKFLYSHLAQIKYLFPEAIQIVKILIHDVSTLCMKPDMKITLLAGEFEGHPDQSGSLTLRKLFHERLMKFFNAHPEGDDIPEALLPEPFNRRNDAILLESLPLGSSSELPQPSLAESGSLINSSHLCPSFCKQFSQKIVPETEKTPLLGSPVPLLSVTTAIGCHHDTRSPIKNENISTSANIMSLARPKITPDQCRNPSFSESTPSKPVPCSTPIKSTKTPAQPTPKRSMPSPDGDDIVETGISTHFAPKRSLIFSDNEANLAVSGFDMDRDLYDTSIQVAMPGGSYVAKEIMKSSSTVESVHGHTGLSKRQQMLACLPALFNVIQLLFQSLRGSSITKQELIHKIIWQSVDIVETEEVEEQLELLEELVPDWIYRKMVSSGDFLYCVRKTLDPNTVLERLVKAT</sequence>
<accession>A0ACC2KC54</accession>
<organism evidence="1 2">
    <name type="scientific">Persea americana</name>
    <name type="common">Avocado</name>
    <dbReference type="NCBI Taxonomy" id="3435"/>
    <lineage>
        <taxon>Eukaryota</taxon>
        <taxon>Viridiplantae</taxon>
        <taxon>Streptophyta</taxon>
        <taxon>Embryophyta</taxon>
        <taxon>Tracheophyta</taxon>
        <taxon>Spermatophyta</taxon>
        <taxon>Magnoliopsida</taxon>
        <taxon>Magnoliidae</taxon>
        <taxon>Laurales</taxon>
        <taxon>Lauraceae</taxon>
        <taxon>Persea</taxon>
    </lineage>
</organism>
<evidence type="ECO:0000313" key="2">
    <source>
        <dbReference type="Proteomes" id="UP001234297"/>
    </source>
</evidence>
<comment type="caution">
    <text evidence="1">The sequence shown here is derived from an EMBL/GenBank/DDBJ whole genome shotgun (WGS) entry which is preliminary data.</text>
</comment>
<dbReference type="EMBL" id="CM056812">
    <property type="protein sequence ID" value="KAJ8618607.1"/>
    <property type="molecule type" value="Genomic_DNA"/>
</dbReference>